<dbReference type="AlphaFoldDB" id="A0A1G2PH10"/>
<dbReference type="Proteomes" id="UP000176965">
    <property type="component" value="Unassembled WGS sequence"/>
</dbReference>
<evidence type="ECO:0000256" key="1">
    <source>
        <dbReference type="SAM" id="Phobius"/>
    </source>
</evidence>
<dbReference type="EMBL" id="MHSQ01000006">
    <property type="protein sequence ID" value="OHA47553.1"/>
    <property type="molecule type" value="Genomic_DNA"/>
</dbReference>
<feature type="transmembrane region" description="Helical" evidence="1">
    <location>
        <begin position="37"/>
        <end position="58"/>
    </location>
</feature>
<dbReference type="STRING" id="1802338.A2541_02170"/>
<evidence type="ECO:0000313" key="2">
    <source>
        <dbReference type="EMBL" id="OHA47553.1"/>
    </source>
</evidence>
<gene>
    <name evidence="2" type="ORF">A2541_02170</name>
</gene>
<feature type="transmembrane region" description="Helical" evidence="1">
    <location>
        <begin position="130"/>
        <end position="153"/>
    </location>
</feature>
<proteinExistence type="predicted"/>
<dbReference type="PROSITE" id="PS51257">
    <property type="entry name" value="PROKAR_LIPOPROTEIN"/>
    <property type="match status" value="1"/>
</dbReference>
<comment type="caution">
    <text evidence="2">The sequence shown here is derived from an EMBL/GenBank/DDBJ whole genome shotgun (WGS) entry which is preliminary data.</text>
</comment>
<keyword evidence="1" id="KW-0812">Transmembrane</keyword>
<evidence type="ECO:0000313" key="3">
    <source>
        <dbReference type="Proteomes" id="UP000176965"/>
    </source>
</evidence>
<reference evidence="2 3" key="1">
    <citation type="journal article" date="2016" name="Nat. Commun.">
        <title>Thousands of microbial genomes shed light on interconnected biogeochemical processes in an aquifer system.</title>
        <authorList>
            <person name="Anantharaman K."/>
            <person name="Brown C.T."/>
            <person name="Hug L.A."/>
            <person name="Sharon I."/>
            <person name="Castelle C.J."/>
            <person name="Probst A.J."/>
            <person name="Thomas B.C."/>
            <person name="Singh A."/>
            <person name="Wilkins M.J."/>
            <person name="Karaoz U."/>
            <person name="Brodie E.L."/>
            <person name="Williams K.H."/>
            <person name="Hubbard S.S."/>
            <person name="Banfield J.F."/>
        </authorList>
    </citation>
    <scope>NUCLEOTIDE SEQUENCE [LARGE SCALE GENOMIC DNA]</scope>
</reference>
<name>A0A1G2PH10_9BACT</name>
<organism evidence="2 3">
    <name type="scientific">Candidatus Taylorbacteria bacterium RIFOXYD2_FULL_36_9</name>
    <dbReference type="NCBI Taxonomy" id="1802338"/>
    <lineage>
        <taxon>Bacteria</taxon>
        <taxon>Candidatus Tayloriibacteriota</taxon>
    </lineage>
</organism>
<keyword evidence="1" id="KW-0472">Membrane</keyword>
<protein>
    <recommendedName>
        <fullName evidence="4">TVP38/TMEM64 family membrane protein</fullName>
    </recommendedName>
</protein>
<keyword evidence="1" id="KW-1133">Transmembrane helix</keyword>
<evidence type="ECO:0008006" key="4">
    <source>
        <dbReference type="Google" id="ProtNLM"/>
    </source>
</evidence>
<accession>A0A1G2PH10</accession>
<sequence>MKNTLLDKVVGFGTCTTASVACDDVLWPVVVVWLGPIKGGLVMTLFALVLNLIFIWAYDRLKRDVFGFEKIREIQEAQVKGFWMKVVTKAIKVGRVPAFFVLSFYDPFLAVIYVRKGIGGYRMTLRDWKFFGLAMVIGCVGWTVFWAEIIWLVKVFCMFLF</sequence>